<dbReference type="Pfam" id="PF03061">
    <property type="entry name" value="4HBT"/>
    <property type="match status" value="1"/>
</dbReference>
<dbReference type="GO" id="GO:0005829">
    <property type="term" value="C:cytosol"/>
    <property type="evidence" value="ECO:0007669"/>
    <property type="project" value="TreeGrafter"/>
</dbReference>
<protein>
    <submittedName>
        <fullName evidence="5">Acyl-CoA hydrolase</fullName>
    </submittedName>
</protein>
<feature type="domain" description="HotDog ACOT-type" evidence="4">
    <location>
        <begin position="4"/>
        <end position="116"/>
    </location>
</feature>
<sequence length="163" mass="18522">MPTNERKTTFTFLAEPTDVNFGGKVHGGAVMKWIDQVSYACAASWSGHYCVTVYVGGIQFYRPIQIGQRVRLEAKVIYTGSSSMHIAVDVYSRDLREGDWKKTTHCIIIFVAVDENGKTVAVPKWTPKTEKDKALEDYAKRLMEHRQRIQEEMSPYVKEQTGA</sequence>
<name>H6L8U9_SAPGL</name>
<comment type="similarity">
    <text evidence="1">Belongs to the acyl coenzyme A hydrolase family.</text>
</comment>
<organism evidence="5 6">
    <name type="scientific">Saprospira grandis (strain Lewin)</name>
    <dbReference type="NCBI Taxonomy" id="984262"/>
    <lineage>
        <taxon>Bacteria</taxon>
        <taxon>Pseudomonadati</taxon>
        <taxon>Bacteroidota</taxon>
        <taxon>Saprospiria</taxon>
        <taxon>Saprospirales</taxon>
        <taxon>Saprospiraceae</taxon>
        <taxon>Saprospira</taxon>
    </lineage>
</organism>
<gene>
    <name evidence="5" type="ordered locus">SGRA_4190</name>
</gene>
<evidence type="ECO:0000313" key="5">
    <source>
        <dbReference type="EMBL" id="AFC26905.1"/>
    </source>
</evidence>
<dbReference type="KEGG" id="sgn:SGRA_4190"/>
<evidence type="ECO:0000256" key="2">
    <source>
        <dbReference type="ARBA" id="ARBA00022801"/>
    </source>
</evidence>
<dbReference type="RefSeq" id="WP_015694480.1">
    <property type="nucleotide sequence ID" value="NC_016940.1"/>
</dbReference>
<dbReference type="eggNOG" id="COG1607">
    <property type="taxonomic scope" value="Bacteria"/>
</dbReference>
<evidence type="ECO:0000256" key="1">
    <source>
        <dbReference type="ARBA" id="ARBA00010458"/>
    </source>
</evidence>
<dbReference type="GO" id="GO:0052816">
    <property type="term" value="F:long-chain fatty acyl-CoA hydrolase activity"/>
    <property type="evidence" value="ECO:0007669"/>
    <property type="project" value="TreeGrafter"/>
</dbReference>
<dbReference type="Proteomes" id="UP000007519">
    <property type="component" value="Chromosome"/>
</dbReference>
<dbReference type="EMBL" id="CP002831">
    <property type="protein sequence ID" value="AFC26905.1"/>
    <property type="molecule type" value="Genomic_DNA"/>
</dbReference>
<dbReference type="PROSITE" id="PS51770">
    <property type="entry name" value="HOTDOG_ACOT"/>
    <property type="match status" value="1"/>
</dbReference>
<dbReference type="SUPFAM" id="SSF54637">
    <property type="entry name" value="Thioesterase/thiol ester dehydrase-isomerase"/>
    <property type="match status" value="1"/>
</dbReference>
<dbReference type="CDD" id="cd03442">
    <property type="entry name" value="BFIT_BACH"/>
    <property type="match status" value="1"/>
</dbReference>
<evidence type="ECO:0000313" key="6">
    <source>
        <dbReference type="Proteomes" id="UP000007519"/>
    </source>
</evidence>
<dbReference type="PANTHER" id="PTHR11049">
    <property type="entry name" value="ACYL COENZYME A THIOESTER HYDROLASE"/>
    <property type="match status" value="1"/>
</dbReference>
<dbReference type="InterPro" id="IPR033120">
    <property type="entry name" value="HOTDOG_ACOT"/>
</dbReference>
<dbReference type="PANTHER" id="PTHR11049:SF16">
    <property type="entry name" value="PROTEIN VDLD"/>
    <property type="match status" value="1"/>
</dbReference>
<dbReference type="InterPro" id="IPR006683">
    <property type="entry name" value="Thioestr_dom"/>
</dbReference>
<evidence type="ECO:0000259" key="4">
    <source>
        <dbReference type="PROSITE" id="PS51770"/>
    </source>
</evidence>
<reference evidence="5 6" key="1">
    <citation type="journal article" date="2012" name="Stand. Genomic Sci.">
        <title>Complete genome sequencing and analysis of Saprospira grandis str. Lewin, a predatory marine bacterium.</title>
        <authorList>
            <person name="Saw J.H."/>
            <person name="Yuryev A."/>
            <person name="Kanbe M."/>
            <person name="Hou S."/>
            <person name="Young A.G."/>
            <person name="Aizawa S."/>
            <person name="Alam M."/>
        </authorList>
    </citation>
    <scope>NUCLEOTIDE SEQUENCE [LARGE SCALE GENOMIC DNA]</scope>
    <source>
        <strain evidence="5 6">Lewin</strain>
    </source>
</reference>
<dbReference type="OrthoDB" id="9801856at2"/>
<dbReference type="GO" id="GO:0006637">
    <property type="term" value="P:acyl-CoA metabolic process"/>
    <property type="evidence" value="ECO:0007669"/>
    <property type="project" value="TreeGrafter"/>
</dbReference>
<dbReference type="Gene3D" id="3.10.129.10">
    <property type="entry name" value="Hotdog Thioesterase"/>
    <property type="match status" value="1"/>
</dbReference>
<dbReference type="AlphaFoldDB" id="H6L8U9"/>
<proteinExistence type="inferred from homology"/>
<dbReference type="HOGENOM" id="CLU_050164_3_0_10"/>
<dbReference type="InterPro" id="IPR029069">
    <property type="entry name" value="HotDog_dom_sf"/>
</dbReference>
<evidence type="ECO:0000256" key="3">
    <source>
        <dbReference type="PROSITE-ProRule" id="PRU01106"/>
    </source>
</evidence>
<dbReference type="InterPro" id="IPR040170">
    <property type="entry name" value="Cytosol_ACT"/>
</dbReference>
<keyword evidence="2 3" id="KW-0378">Hydrolase</keyword>
<accession>H6L8U9</accession>
<keyword evidence="6" id="KW-1185">Reference proteome</keyword>